<keyword evidence="1" id="KW-1133">Transmembrane helix</keyword>
<keyword evidence="1" id="KW-0472">Membrane</keyword>
<feature type="transmembrane region" description="Helical" evidence="1">
    <location>
        <begin position="48"/>
        <end position="68"/>
    </location>
</feature>
<proteinExistence type="predicted"/>
<protein>
    <submittedName>
        <fullName evidence="2">Uncharacterized protein</fullName>
    </submittedName>
</protein>
<name>A0AAD3UCW7_AERHY</name>
<feature type="transmembrane region" description="Helical" evidence="1">
    <location>
        <begin position="19"/>
        <end position="36"/>
    </location>
</feature>
<reference evidence="2" key="1">
    <citation type="journal article" date="2018" name="Genome Biol.">
        <title>SKESA: strategic k-mer extension for scrupulous assemblies.</title>
        <authorList>
            <person name="Souvorov A."/>
            <person name="Agarwala R."/>
            <person name="Lipman D.J."/>
        </authorList>
    </citation>
    <scope>NUCLEOTIDE SEQUENCE</scope>
    <source>
        <strain evidence="2">OLC2673_Aeromonas</strain>
    </source>
</reference>
<keyword evidence="1" id="KW-0812">Transmembrane</keyword>
<reference evidence="2" key="2">
    <citation type="submission" date="2020-01" db="EMBL/GenBank/DDBJ databases">
        <authorList>
            <consortium name="NCBI Pathogen Detection Project"/>
        </authorList>
    </citation>
    <scope>NUCLEOTIDE SEQUENCE</scope>
    <source>
        <strain evidence="2">OLC2673_Aeromonas</strain>
    </source>
</reference>
<feature type="transmembrane region" description="Helical" evidence="1">
    <location>
        <begin position="132"/>
        <end position="160"/>
    </location>
</feature>
<dbReference type="Proteomes" id="UP000859505">
    <property type="component" value="Unassembled WGS sequence"/>
</dbReference>
<evidence type="ECO:0000256" key="1">
    <source>
        <dbReference type="SAM" id="Phobius"/>
    </source>
</evidence>
<evidence type="ECO:0000313" key="2">
    <source>
        <dbReference type="EMBL" id="HAT6345180.1"/>
    </source>
</evidence>
<organism evidence="2 3">
    <name type="scientific">Aeromonas hydrophila</name>
    <dbReference type="NCBI Taxonomy" id="644"/>
    <lineage>
        <taxon>Bacteria</taxon>
        <taxon>Pseudomonadati</taxon>
        <taxon>Pseudomonadota</taxon>
        <taxon>Gammaproteobacteria</taxon>
        <taxon>Aeromonadales</taxon>
        <taxon>Aeromonadaceae</taxon>
        <taxon>Aeromonas</taxon>
    </lineage>
</organism>
<sequence>MSKLNQQIEKTWLETNTKLLVFFSTAMVAIFSFCYGDQVAGKTQKEIVGFLVTVSSIIFGVMGAWLSITKVELQNGIDTATTNEVANIYMARARAMIEPITLSSLVLITSIIFMFSYPIISALCIDEEIKKLALSFSFSLVSIMTSTLIYCLVVIIFYGASFLLDLSTKNQEKRADRMSEK</sequence>
<accession>A0AAD3UCW7</accession>
<dbReference type="EMBL" id="DACTUL010000024">
    <property type="protein sequence ID" value="HAT6345180.1"/>
    <property type="molecule type" value="Genomic_DNA"/>
</dbReference>
<feature type="transmembrane region" description="Helical" evidence="1">
    <location>
        <begin position="100"/>
        <end position="120"/>
    </location>
</feature>
<evidence type="ECO:0000313" key="3">
    <source>
        <dbReference type="Proteomes" id="UP000859505"/>
    </source>
</evidence>
<comment type="caution">
    <text evidence="2">The sequence shown here is derived from an EMBL/GenBank/DDBJ whole genome shotgun (WGS) entry which is preliminary data.</text>
</comment>
<gene>
    <name evidence="2" type="ORF">JAJ28_002935</name>
</gene>
<dbReference type="AlphaFoldDB" id="A0AAD3UCW7"/>